<gene>
    <name evidence="2" type="ORF">V5E97_06285</name>
</gene>
<dbReference type="InterPro" id="IPR011051">
    <property type="entry name" value="RmlC_Cupin_sf"/>
</dbReference>
<dbReference type="Pfam" id="PF12973">
    <property type="entry name" value="Cupin_7"/>
    <property type="match status" value="1"/>
</dbReference>
<dbReference type="RefSeq" id="WP_406698471.1">
    <property type="nucleotide sequence ID" value="NZ_CP155447.1"/>
</dbReference>
<reference evidence="2" key="1">
    <citation type="submission" date="2024-05" db="EMBL/GenBank/DDBJ databases">
        <title>Planctomycetes of the genus Singulisphaera possess chitinolytic capabilities.</title>
        <authorList>
            <person name="Ivanova A."/>
        </authorList>
    </citation>
    <scope>NUCLEOTIDE SEQUENCE</scope>
    <source>
        <strain evidence="2">Ch08T</strain>
    </source>
</reference>
<dbReference type="SUPFAM" id="SSF51182">
    <property type="entry name" value="RmlC-like cupins"/>
    <property type="match status" value="1"/>
</dbReference>
<organism evidence="2">
    <name type="scientific">Singulisphaera sp. Ch08</name>
    <dbReference type="NCBI Taxonomy" id="3120278"/>
    <lineage>
        <taxon>Bacteria</taxon>
        <taxon>Pseudomonadati</taxon>
        <taxon>Planctomycetota</taxon>
        <taxon>Planctomycetia</taxon>
        <taxon>Isosphaerales</taxon>
        <taxon>Isosphaeraceae</taxon>
        <taxon>Singulisphaera</taxon>
    </lineage>
</organism>
<name>A0AAU7CLU4_9BACT</name>
<sequence length="163" mass="17695">MRSKLLAIGAALAAALWFGGGLFAHDQKEVMEAAIHRPDRLKWQDGPPSLPPGAKFAVLEGDPSKPGPFVFRVKVPDGYRIPPHTHPKPERVSVIAGTFNLGMGETFDASRGEALPAGTYGTWPAGMKHYVWATGETIVQFHGDGPWVIKYVNPSDDPRNAKK</sequence>
<dbReference type="CDD" id="cd06989">
    <property type="entry name" value="cupin_DRT102"/>
    <property type="match status" value="1"/>
</dbReference>
<protein>
    <submittedName>
        <fullName evidence="2">Cupin domain-containing protein</fullName>
    </submittedName>
</protein>
<proteinExistence type="predicted"/>
<accession>A0AAU7CLU4</accession>
<feature type="domain" description="ChrR-like cupin" evidence="1">
    <location>
        <begin position="34"/>
        <end position="146"/>
    </location>
</feature>
<dbReference type="InterPro" id="IPR025979">
    <property type="entry name" value="ChrR-like_cupin_dom"/>
</dbReference>
<dbReference type="InterPro" id="IPR014710">
    <property type="entry name" value="RmlC-like_jellyroll"/>
</dbReference>
<dbReference type="EMBL" id="CP155447">
    <property type="protein sequence ID" value="XBH05626.1"/>
    <property type="molecule type" value="Genomic_DNA"/>
</dbReference>
<evidence type="ECO:0000313" key="2">
    <source>
        <dbReference type="EMBL" id="XBH05626.1"/>
    </source>
</evidence>
<evidence type="ECO:0000259" key="1">
    <source>
        <dbReference type="Pfam" id="PF12973"/>
    </source>
</evidence>
<dbReference type="AlphaFoldDB" id="A0AAU7CLU4"/>
<dbReference type="Gene3D" id="2.60.120.10">
    <property type="entry name" value="Jelly Rolls"/>
    <property type="match status" value="1"/>
</dbReference>